<keyword evidence="1" id="KW-1133">Transmembrane helix</keyword>
<evidence type="ECO:0000259" key="3">
    <source>
        <dbReference type="Pfam" id="PF15420"/>
    </source>
</evidence>
<accession>S2W1B2</accession>
<feature type="domain" description="Alpha/beta-hydrolase catalytic" evidence="2">
    <location>
        <begin position="258"/>
        <end position="532"/>
    </location>
</feature>
<organism evidence="4 5">
    <name type="scientific">Propionimicrobium lymphophilum ACS-093-V-SCH5</name>
    <dbReference type="NCBI Taxonomy" id="883161"/>
    <lineage>
        <taxon>Bacteria</taxon>
        <taxon>Bacillati</taxon>
        <taxon>Actinomycetota</taxon>
        <taxon>Actinomycetes</taxon>
        <taxon>Propionibacteriales</taxon>
        <taxon>Propionibacteriaceae</taxon>
        <taxon>Propionimicrobium</taxon>
    </lineage>
</organism>
<evidence type="ECO:0000259" key="2">
    <source>
        <dbReference type="Pfam" id="PF10081"/>
    </source>
</evidence>
<gene>
    <name evidence="4" type="ORF">HMPREF9306_00322</name>
</gene>
<sequence>MVSPFRRVLPGSISLPTLGGVAGYAASFTASLLPRPWYFQGLISGIGALGGFQLGKWASYILNSLAKRAGLATRVSPKMKLTAQIAGGAVAAVGLIGVPLLSIRWQRRAAKKAKVKGPDLSWAFGSSGAAAGAFAILYGQWRATMCAINFISRQFPQRHVWRLLSRLTATAVTLATIMVILDQVIMRAVPSVAKTASAAVDLRAPEELKQPLTRLCSGSPFSLESWDQLGLQGKRFVCGKTTAEKIERVMGEAVDEPIRAYASLNGRSLDEAVDAVLAEVDRMDGWSRANLLLVTTTGRGNVNEWAASAFEYLTRGDCALIAMQYSGLPSAVTTLTSKSSPVEASKLLFEAVEKRLADIPNPPKVYLNGESLGAYGSCGIFDGYEDLLARADGGLWLGCPDFTPLAKGFIEARDSGSDVVVPVYDGGRHVRFAAKSADLQMSNEWESPRFCFLQNDTDPVVYWNSRLLYEKPSWLAKPRPGSAMADMTWMPFITFWQVAADMTSCRSVGPGYGHKYYAHQVVPAWVGILGLDEHADYRPLYETLNADVPIVSGDLKFASPIDL</sequence>
<feature type="transmembrane region" description="Helical" evidence="1">
    <location>
        <begin position="120"/>
        <end position="139"/>
    </location>
</feature>
<dbReference type="AlphaFoldDB" id="S2W1B2"/>
<evidence type="ECO:0000313" key="4">
    <source>
        <dbReference type="EMBL" id="EPD33568.1"/>
    </source>
</evidence>
<evidence type="ECO:0000256" key="1">
    <source>
        <dbReference type="SAM" id="Phobius"/>
    </source>
</evidence>
<dbReference type="Proteomes" id="UP000014417">
    <property type="component" value="Unassembled WGS sequence"/>
</dbReference>
<dbReference type="Pfam" id="PF15420">
    <property type="entry name" value="Abhydrolase_9_N"/>
    <property type="match status" value="1"/>
</dbReference>
<evidence type="ECO:0000313" key="5">
    <source>
        <dbReference type="Proteomes" id="UP000014417"/>
    </source>
</evidence>
<feature type="domain" description="Alpha/beta-hydrolase N-terminal" evidence="3">
    <location>
        <begin position="28"/>
        <end position="238"/>
    </location>
</feature>
<feature type="transmembrane region" description="Helical" evidence="1">
    <location>
        <begin position="37"/>
        <end position="60"/>
    </location>
</feature>
<dbReference type="EMBL" id="AGZR01000004">
    <property type="protein sequence ID" value="EPD33568.1"/>
    <property type="molecule type" value="Genomic_DNA"/>
</dbReference>
<dbReference type="OrthoDB" id="4397445at2"/>
<dbReference type="PATRIC" id="fig|883161.3.peg.324"/>
<proteinExistence type="predicted"/>
<comment type="caution">
    <text evidence="4">The sequence shown here is derived from an EMBL/GenBank/DDBJ whole genome shotgun (WGS) entry which is preliminary data.</text>
</comment>
<feature type="transmembrane region" description="Helical" evidence="1">
    <location>
        <begin position="81"/>
        <end position="100"/>
    </location>
</feature>
<keyword evidence="1" id="KW-0812">Transmembrane</keyword>
<reference evidence="4 5" key="1">
    <citation type="submission" date="2013-04" db="EMBL/GenBank/DDBJ databases">
        <title>The Genome Sequence of Propionimicrobium lymphophilum ACS-093-V-SCH5.</title>
        <authorList>
            <consortium name="The Broad Institute Genomics Platform"/>
            <person name="Earl A."/>
            <person name="Ward D."/>
            <person name="Feldgarden M."/>
            <person name="Gevers D."/>
            <person name="Saerens B."/>
            <person name="Vaneechoutte M."/>
            <person name="Walker B."/>
            <person name="Young S."/>
            <person name="Zeng Q."/>
            <person name="Gargeya S."/>
            <person name="Fitzgerald M."/>
            <person name="Haas B."/>
            <person name="Abouelleil A."/>
            <person name="Allen A.W."/>
            <person name="Alvarado L."/>
            <person name="Arachchi H.M."/>
            <person name="Berlin A.M."/>
            <person name="Chapman S.B."/>
            <person name="Gainer-Dewar J."/>
            <person name="Goldberg J."/>
            <person name="Griggs A."/>
            <person name="Gujja S."/>
            <person name="Hansen M."/>
            <person name="Howarth C."/>
            <person name="Imamovic A."/>
            <person name="Ireland A."/>
            <person name="Larimer J."/>
            <person name="McCowan C."/>
            <person name="Murphy C."/>
            <person name="Pearson M."/>
            <person name="Poon T.W."/>
            <person name="Priest M."/>
            <person name="Roberts A."/>
            <person name="Saif S."/>
            <person name="Shea T."/>
            <person name="Sisk P."/>
            <person name="Sykes S."/>
            <person name="Wortman J."/>
            <person name="Nusbaum C."/>
            <person name="Birren B."/>
        </authorList>
    </citation>
    <scope>NUCLEOTIDE SEQUENCE [LARGE SCALE GENOMIC DNA]</scope>
    <source>
        <strain evidence="4 5">ACS-093-V-SCH5</strain>
    </source>
</reference>
<keyword evidence="1" id="KW-0472">Membrane</keyword>
<dbReference type="ESTHER" id="9actn-s2w1b2">
    <property type="family name" value="Abhydrolase_9"/>
</dbReference>
<dbReference type="RefSeq" id="WP_016455177.1">
    <property type="nucleotide sequence ID" value="NZ_KE150269.1"/>
</dbReference>
<feature type="transmembrane region" description="Helical" evidence="1">
    <location>
        <begin position="160"/>
        <end position="181"/>
    </location>
</feature>
<dbReference type="HOGENOM" id="CLU_023789_0_0_11"/>
<dbReference type="InterPro" id="IPR027787">
    <property type="entry name" value="Alpha/beta-hydrolase_catalytic"/>
</dbReference>
<dbReference type="Pfam" id="PF10081">
    <property type="entry name" value="Abhydrolase_9"/>
    <property type="match status" value="1"/>
</dbReference>
<name>S2W1B2_9ACTN</name>
<dbReference type="InterPro" id="IPR027788">
    <property type="entry name" value="Alpha/beta-hydrolase_N_dom"/>
</dbReference>
<evidence type="ECO:0008006" key="6">
    <source>
        <dbReference type="Google" id="ProtNLM"/>
    </source>
</evidence>
<protein>
    <recommendedName>
        <fullName evidence="6">Alpha/beta-hydrolase catalytic domain-containing protein</fullName>
    </recommendedName>
</protein>
<dbReference type="STRING" id="883161.HMPREF9306_00322"/>
<keyword evidence="5" id="KW-1185">Reference proteome</keyword>